<proteinExistence type="predicted"/>
<dbReference type="EMBL" id="CAXAMN010006557">
    <property type="protein sequence ID" value="CAK9018082.1"/>
    <property type="molecule type" value="Genomic_DNA"/>
</dbReference>
<keyword evidence="1" id="KW-0677">Repeat</keyword>
<accession>A0ABP0JVL0</accession>
<reference evidence="4 5" key="1">
    <citation type="submission" date="2024-02" db="EMBL/GenBank/DDBJ databases">
        <authorList>
            <person name="Chen Y."/>
            <person name="Shah S."/>
            <person name="Dougan E. K."/>
            <person name="Thang M."/>
            <person name="Chan C."/>
        </authorList>
    </citation>
    <scope>NUCLEOTIDE SEQUENCE [LARGE SCALE GENOMIC DNA]</scope>
</reference>
<dbReference type="InterPro" id="IPR002110">
    <property type="entry name" value="Ankyrin_rpt"/>
</dbReference>
<sequence>MALFETPLGFADAGMGLKGVTRPNMKKQEVFACPGPDQEGVVFPLSTVLLFGEPEVISAVQLIWAQESWPNAEAKRQDLMVDLAEVISDVLLRSSSVTVVEDAIAKGGNVNASKDSVSVLAQAVQAKHAELVRVLLKNRASPTTSDKKGVTPLHLATFDGSLEILKSLISSRADLEAKDCHGQTPFFFVPNRRSCLVLGNAKADPNVLNHKGQTPLHLAAHAGLNDAVQWLAESMTASMVDAQE</sequence>
<dbReference type="Pfam" id="PF00023">
    <property type="entry name" value="Ank"/>
    <property type="match status" value="1"/>
</dbReference>
<dbReference type="Proteomes" id="UP001642484">
    <property type="component" value="Unassembled WGS sequence"/>
</dbReference>
<dbReference type="PROSITE" id="PS50088">
    <property type="entry name" value="ANK_REPEAT"/>
    <property type="match status" value="2"/>
</dbReference>
<evidence type="ECO:0000256" key="2">
    <source>
        <dbReference type="ARBA" id="ARBA00023043"/>
    </source>
</evidence>
<feature type="repeat" description="ANK" evidence="3">
    <location>
        <begin position="211"/>
        <end position="233"/>
    </location>
</feature>
<feature type="repeat" description="ANK" evidence="3">
    <location>
        <begin position="148"/>
        <end position="180"/>
    </location>
</feature>
<evidence type="ECO:0000256" key="1">
    <source>
        <dbReference type="ARBA" id="ARBA00022737"/>
    </source>
</evidence>
<dbReference type="InterPro" id="IPR036770">
    <property type="entry name" value="Ankyrin_rpt-contain_sf"/>
</dbReference>
<dbReference type="PANTHER" id="PTHR24198:SF165">
    <property type="entry name" value="ANKYRIN REPEAT-CONTAINING PROTEIN-RELATED"/>
    <property type="match status" value="1"/>
</dbReference>
<evidence type="ECO:0000313" key="5">
    <source>
        <dbReference type="Proteomes" id="UP001642484"/>
    </source>
</evidence>
<dbReference type="SUPFAM" id="SSF48403">
    <property type="entry name" value="Ankyrin repeat"/>
    <property type="match status" value="1"/>
</dbReference>
<comment type="caution">
    <text evidence="4">The sequence shown here is derived from an EMBL/GenBank/DDBJ whole genome shotgun (WGS) entry which is preliminary data.</text>
</comment>
<dbReference type="Pfam" id="PF12796">
    <property type="entry name" value="Ank_2"/>
    <property type="match status" value="1"/>
</dbReference>
<gene>
    <name evidence="4" type="ORF">CCMP2556_LOCUS13125</name>
</gene>
<keyword evidence="5" id="KW-1185">Reference proteome</keyword>
<name>A0ABP0JVL0_9DINO</name>
<protein>
    <submittedName>
        <fullName evidence="4">Uncharacterized protein</fullName>
    </submittedName>
</protein>
<keyword evidence="2 3" id="KW-0040">ANK repeat</keyword>
<evidence type="ECO:0000313" key="4">
    <source>
        <dbReference type="EMBL" id="CAK9018082.1"/>
    </source>
</evidence>
<organism evidence="4 5">
    <name type="scientific">Durusdinium trenchii</name>
    <dbReference type="NCBI Taxonomy" id="1381693"/>
    <lineage>
        <taxon>Eukaryota</taxon>
        <taxon>Sar</taxon>
        <taxon>Alveolata</taxon>
        <taxon>Dinophyceae</taxon>
        <taxon>Suessiales</taxon>
        <taxon>Symbiodiniaceae</taxon>
        <taxon>Durusdinium</taxon>
    </lineage>
</organism>
<dbReference type="PANTHER" id="PTHR24198">
    <property type="entry name" value="ANKYRIN REPEAT AND PROTEIN KINASE DOMAIN-CONTAINING PROTEIN"/>
    <property type="match status" value="1"/>
</dbReference>
<dbReference type="SMART" id="SM00248">
    <property type="entry name" value="ANK"/>
    <property type="match status" value="3"/>
</dbReference>
<dbReference type="PROSITE" id="PS50297">
    <property type="entry name" value="ANK_REP_REGION"/>
    <property type="match status" value="2"/>
</dbReference>
<dbReference type="Gene3D" id="1.25.40.20">
    <property type="entry name" value="Ankyrin repeat-containing domain"/>
    <property type="match status" value="2"/>
</dbReference>
<evidence type="ECO:0000256" key="3">
    <source>
        <dbReference type="PROSITE-ProRule" id="PRU00023"/>
    </source>
</evidence>